<dbReference type="GeneID" id="107484883"/>
<dbReference type="Gene3D" id="2.40.70.10">
    <property type="entry name" value="Acid Proteases"/>
    <property type="match status" value="1"/>
</dbReference>
<reference evidence="2" key="2">
    <citation type="submission" date="2025-08" db="UniProtKB">
        <authorList>
            <consortium name="RefSeq"/>
        </authorList>
    </citation>
    <scope>IDENTIFICATION</scope>
    <source>
        <tissue evidence="2">Whole plant</tissue>
    </source>
</reference>
<sequence length="180" mass="20182">MESEEYFSSDEEEETMEEKIARYLGILMKMHAKFCGTEALEEEPPVLTKECSVLILKKLPQKMSNPGSFLISCTIGTMTFEKVLCNLGSSINLMPLSIIRRLGILEVQVAKISLEMVDKILKKAYGMVEDVLVKVENLYIPVEFIILDTGEGKDESIILERSFLATAKAIIDVEKGELVL</sequence>
<dbReference type="InterPro" id="IPR021109">
    <property type="entry name" value="Peptidase_aspartic_dom_sf"/>
</dbReference>
<dbReference type="Proteomes" id="UP000515211">
    <property type="component" value="Chromosome 4"/>
</dbReference>
<evidence type="ECO:0000313" key="2">
    <source>
        <dbReference type="RefSeq" id="XP_015960916.1"/>
    </source>
</evidence>
<keyword evidence="1" id="KW-1185">Reference proteome</keyword>
<dbReference type="CDD" id="cd00303">
    <property type="entry name" value="retropepsin_like"/>
    <property type="match status" value="1"/>
</dbReference>
<dbReference type="PANTHER" id="PTHR33067:SF31">
    <property type="entry name" value="RNA-DIRECTED DNA POLYMERASE"/>
    <property type="match status" value="1"/>
</dbReference>
<dbReference type="RefSeq" id="XP_015960916.1">
    <property type="nucleotide sequence ID" value="XM_016105430.1"/>
</dbReference>
<reference evidence="1" key="1">
    <citation type="journal article" date="2016" name="Nat. Genet.">
        <title>The genome sequences of Arachis duranensis and Arachis ipaensis, the diploid ancestors of cultivated peanut.</title>
        <authorList>
            <person name="Bertioli D.J."/>
            <person name="Cannon S.B."/>
            <person name="Froenicke L."/>
            <person name="Huang G."/>
            <person name="Farmer A.D."/>
            <person name="Cannon E.K."/>
            <person name="Liu X."/>
            <person name="Gao D."/>
            <person name="Clevenger J."/>
            <person name="Dash S."/>
            <person name="Ren L."/>
            <person name="Moretzsohn M.C."/>
            <person name="Shirasawa K."/>
            <person name="Huang W."/>
            <person name="Vidigal B."/>
            <person name="Abernathy B."/>
            <person name="Chu Y."/>
            <person name="Niederhuth C.E."/>
            <person name="Umale P."/>
            <person name="Araujo A.C."/>
            <person name="Kozik A."/>
            <person name="Kim K.D."/>
            <person name="Burow M.D."/>
            <person name="Varshney R.K."/>
            <person name="Wang X."/>
            <person name="Zhang X."/>
            <person name="Barkley N."/>
            <person name="Guimaraes P.M."/>
            <person name="Isobe S."/>
            <person name="Guo B."/>
            <person name="Liao B."/>
            <person name="Stalker H.T."/>
            <person name="Schmitz R.J."/>
            <person name="Scheffler B.E."/>
            <person name="Leal-Bertioli S.C."/>
            <person name="Xun X."/>
            <person name="Jackson S.A."/>
            <person name="Michelmore R."/>
            <person name="Ozias-Akins P."/>
        </authorList>
    </citation>
    <scope>NUCLEOTIDE SEQUENCE [LARGE SCALE GENOMIC DNA]</scope>
    <source>
        <strain evidence="1">cv. V14167</strain>
    </source>
</reference>
<dbReference type="KEGG" id="adu:107484883"/>
<gene>
    <name evidence="2" type="primary">LOC107484883</name>
</gene>
<dbReference type="PANTHER" id="PTHR33067">
    <property type="entry name" value="RNA-DIRECTED DNA POLYMERASE-RELATED"/>
    <property type="match status" value="1"/>
</dbReference>
<accession>A0A6P4D3V5</accession>
<organism evidence="1 2">
    <name type="scientific">Arachis duranensis</name>
    <name type="common">Wild peanut</name>
    <dbReference type="NCBI Taxonomy" id="130453"/>
    <lineage>
        <taxon>Eukaryota</taxon>
        <taxon>Viridiplantae</taxon>
        <taxon>Streptophyta</taxon>
        <taxon>Embryophyta</taxon>
        <taxon>Tracheophyta</taxon>
        <taxon>Spermatophyta</taxon>
        <taxon>Magnoliopsida</taxon>
        <taxon>eudicotyledons</taxon>
        <taxon>Gunneridae</taxon>
        <taxon>Pentapetalae</taxon>
        <taxon>rosids</taxon>
        <taxon>fabids</taxon>
        <taxon>Fabales</taxon>
        <taxon>Fabaceae</taxon>
        <taxon>Papilionoideae</taxon>
        <taxon>50 kb inversion clade</taxon>
        <taxon>dalbergioids sensu lato</taxon>
        <taxon>Dalbergieae</taxon>
        <taxon>Pterocarpus clade</taxon>
        <taxon>Arachis</taxon>
    </lineage>
</organism>
<proteinExistence type="predicted"/>
<evidence type="ECO:0000313" key="1">
    <source>
        <dbReference type="Proteomes" id="UP000515211"/>
    </source>
</evidence>
<protein>
    <submittedName>
        <fullName evidence="2">Uncharacterized protein LOC107484883</fullName>
    </submittedName>
</protein>
<name>A0A6P4D3V5_ARADU</name>
<dbReference type="AlphaFoldDB" id="A0A6P4D3V5"/>